<evidence type="ECO:0000313" key="2">
    <source>
        <dbReference type="EMBL" id="MRX21792.1"/>
    </source>
</evidence>
<dbReference type="Gene3D" id="2.30.110.10">
    <property type="entry name" value="Electron Transport, Fmn-binding Protein, Chain A"/>
    <property type="match status" value="1"/>
</dbReference>
<dbReference type="Pfam" id="PF12900">
    <property type="entry name" value="Pyridox_ox_2"/>
    <property type="match status" value="1"/>
</dbReference>
<dbReference type="InterPro" id="IPR012349">
    <property type="entry name" value="Split_barrel_FMN-bd"/>
</dbReference>
<evidence type="ECO:0000256" key="1">
    <source>
        <dbReference type="SAM" id="MobiDB-lite"/>
    </source>
</evidence>
<dbReference type="Proteomes" id="UP000439022">
    <property type="component" value="Unassembled WGS sequence"/>
</dbReference>
<dbReference type="SUPFAM" id="SSF50475">
    <property type="entry name" value="FMN-binding split barrel"/>
    <property type="match status" value="1"/>
</dbReference>
<evidence type="ECO:0000313" key="3">
    <source>
        <dbReference type="Proteomes" id="UP000439022"/>
    </source>
</evidence>
<name>A0A6A8GH28_9EURY</name>
<dbReference type="EMBL" id="WKJO01000001">
    <property type="protein sequence ID" value="MRX21792.1"/>
    <property type="molecule type" value="Genomic_DNA"/>
</dbReference>
<sequence>MGSNIYGEKRECMQRASTGEKNWVEHGRVLNDEIVDEVLREQGHGVLSIALDGDVYARPMSFGYDGQSLYFQLAAPPGSPKSKFAECGVTAELVISEFESVDDWHSVVVRGELNGVPNGEEGAAFGAIADNAVFPQNAIDTGECQGFELVRLSIESAEGRVGPSATVTEQRRLGGPQASD</sequence>
<dbReference type="AlphaFoldDB" id="A0A6A8GH28"/>
<keyword evidence="3" id="KW-1185">Reference proteome</keyword>
<feature type="region of interest" description="Disordered" evidence="1">
    <location>
        <begin position="158"/>
        <end position="180"/>
    </location>
</feature>
<gene>
    <name evidence="2" type="ORF">GJR96_07460</name>
</gene>
<protein>
    <submittedName>
        <fullName evidence="2">Pyridoxamine 5'-phosphate oxidase family protein</fullName>
    </submittedName>
</protein>
<dbReference type="InterPro" id="IPR024747">
    <property type="entry name" value="Pyridox_Oxase-rel"/>
</dbReference>
<organism evidence="2 3">
    <name type="scientific">Haloferax litoreum</name>
    <dbReference type="NCBI Taxonomy" id="2666140"/>
    <lineage>
        <taxon>Archaea</taxon>
        <taxon>Methanobacteriati</taxon>
        <taxon>Methanobacteriota</taxon>
        <taxon>Stenosarchaea group</taxon>
        <taxon>Halobacteria</taxon>
        <taxon>Halobacteriales</taxon>
        <taxon>Haloferacaceae</taxon>
        <taxon>Haloferax</taxon>
    </lineage>
</organism>
<comment type="caution">
    <text evidence="2">The sequence shown here is derived from an EMBL/GenBank/DDBJ whole genome shotgun (WGS) entry which is preliminary data.</text>
</comment>
<reference evidence="2 3" key="1">
    <citation type="submission" date="2019-11" db="EMBL/GenBank/DDBJ databases">
        <title>Whole genome sequence of Haloferax sp. MBLA0076.</title>
        <authorList>
            <person name="Seo M.-J."/>
            <person name="Cho E.-S."/>
        </authorList>
    </citation>
    <scope>NUCLEOTIDE SEQUENCE [LARGE SCALE GENOMIC DNA]</scope>
    <source>
        <strain evidence="2 3">MBLA0076</strain>
    </source>
</reference>
<accession>A0A6A8GH28</accession>
<proteinExistence type="predicted"/>